<dbReference type="Gene3D" id="3.40.50.300">
    <property type="entry name" value="P-loop containing nucleotide triphosphate hydrolases"/>
    <property type="match status" value="1"/>
</dbReference>
<evidence type="ECO:0000313" key="7">
    <source>
        <dbReference type="Proteomes" id="UP000489190"/>
    </source>
</evidence>
<dbReference type="InterPro" id="IPR050683">
    <property type="entry name" value="Bact_Polysacc_Export_ATP-bd"/>
</dbReference>
<accession>A0A7X1XIJ3</accession>
<sequence>MSRVVLSLSDVGVRFKMTGAASETGFFEPLKNINLDIYAGETLGVLGANGAGKSTLLKIISGALRPDSGQVINYGVSVSLLALQAGFDSNLTGRDNAIFGGMLLGYTKKQVVQRLDQVKEYSELGEFFDEPVRNYSTGMAARLGFAISTVISPEILLVDEVLSVGDAHFKKKAERTMMEKIASGQTVVLVSHARGQIANLCDRCVILNKGRLLQGATMDDTLTQYDQIMMDKNRNNLC</sequence>
<comment type="similarity">
    <text evidence="1">Belongs to the ABC transporter superfamily.</text>
</comment>
<protein>
    <submittedName>
        <fullName evidence="6">ATP-binding cassette domain-containing protein</fullName>
    </submittedName>
</protein>
<dbReference type="GO" id="GO:0140359">
    <property type="term" value="F:ABC-type transporter activity"/>
    <property type="evidence" value="ECO:0007669"/>
    <property type="project" value="InterPro"/>
</dbReference>
<keyword evidence="4 6" id="KW-0067">ATP-binding</keyword>
<reference evidence="6 7" key="1">
    <citation type="submission" date="2019-10" db="EMBL/GenBank/DDBJ databases">
        <title>Evaluation of single-gene subtyping targets for Pseudomonas.</title>
        <authorList>
            <person name="Reichler S.J."/>
            <person name="Orsi R.H."/>
            <person name="Wiedmann M."/>
            <person name="Martin N.H."/>
            <person name="Murphy S.I."/>
        </authorList>
    </citation>
    <scope>NUCLEOTIDE SEQUENCE [LARGE SCALE GENOMIC DNA]</scope>
    <source>
        <strain evidence="6 7">FSL R10-3254</strain>
    </source>
</reference>
<evidence type="ECO:0000256" key="1">
    <source>
        <dbReference type="ARBA" id="ARBA00005417"/>
    </source>
</evidence>
<dbReference type="InterPro" id="IPR027417">
    <property type="entry name" value="P-loop_NTPase"/>
</dbReference>
<dbReference type="InterPro" id="IPR003439">
    <property type="entry name" value="ABC_transporter-like_ATP-bd"/>
</dbReference>
<dbReference type="PANTHER" id="PTHR46743:SF2">
    <property type="entry name" value="TEICHOIC ACIDS EXPORT ATP-BINDING PROTEIN TAGH"/>
    <property type="match status" value="1"/>
</dbReference>
<dbReference type="Pfam" id="PF00005">
    <property type="entry name" value="ABC_tran"/>
    <property type="match status" value="1"/>
</dbReference>
<dbReference type="InterPro" id="IPR015860">
    <property type="entry name" value="ABC_transpr_TagH-like"/>
</dbReference>
<keyword evidence="3" id="KW-0547">Nucleotide-binding</keyword>
<dbReference type="SMART" id="SM00382">
    <property type="entry name" value="AAA"/>
    <property type="match status" value="1"/>
</dbReference>
<proteinExistence type="inferred from homology"/>
<comment type="caution">
    <text evidence="6">The sequence shown here is derived from an EMBL/GenBank/DDBJ whole genome shotgun (WGS) entry which is preliminary data.</text>
</comment>
<dbReference type="CDD" id="cd03220">
    <property type="entry name" value="ABC_KpsT_Wzt"/>
    <property type="match status" value="1"/>
</dbReference>
<feature type="domain" description="ABC transporter" evidence="5">
    <location>
        <begin position="6"/>
        <end position="234"/>
    </location>
</feature>
<dbReference type="AlphaFoldDB" id="A0A7X1XIJ3"/>
<organism evidence="6 7">
    <name type="scientific">Pseudomonas helleri</name>
    <dbReference type="NCBI Taxonomy" id="1608996"/>
    <lineage>
        <taxon>Bacteria</taxon>
        <taxon>Pseudomonadati</taxon>
        <taxon>Pseudomonadota</taxon>
        <taxon>Gammaproteobacteria</taxon>
        <taxon>Pseudomonadales</taxon>
        <taxon>Pseudomonadaceae</taxon>
        <taxon>Pseudomonas</taxon>
    </lineage>
</organism>
<gene>
    <name evidence="6" type="ORF">GHO39_24180</name>
</gene>
<keyword evidence="2" id="KW-0813">Transport</keyword>
<dbReference type="Proteomes" id="UP000489190">
    <property type="component" value="Unassembled WGS sequence"/>
</dbReference>
<dbReference type="InterPro" id="IPR003593">
    <property type="entry name" value="AAA+_ATPase"/>
</dbReference>
<dbReference type="PANTHER" id="PTHR46743">
    <property type="entry name" value="TEICHOIC ACIDS EXPORT ATP-BINDING PROTEIN TAGH"/>
    <property type="match status" value="1"/>
</dbReference>
<evidence type="ECO:0000256" key="3">
    <source>
        <dbReference type="ARBA" id="ARBA00022741"/>
    </source>
</evidence>
<dbReference type="GO" id="GO:0016887">
    <property type="term" value="F:ATP hydrolysis activity"/>
    <property type="evidence" value="ECO:0007669"/>
    <property type="project" value="InterPro"/>
</dbReference>
<dbReference type="GO" id="GO:0016020">
    <property type="term" value="C:membrane"/>
    <property type="evidence" value="ECO:0007669"/>
    <property type="project" value="InterPro"/>
</dbReference>
<dbReference type="EMBL" id="WIWI01000091">
    <property type="protein sequence ID" value="MQT92205.1"/>
    <property type="molecule type" value="Genomic_DNA"/>
</dbReference>
<dbReference type="GO" id="GO:0005524">
    <property type="term" value="F:ATP binding"/>
    <property type="evidence" value="ECO:0007669"/>
    <property type="project" value="UniProtKB-KW"/>
</dbReference>
<dbReference type="PROSITE" id="PS50893">
    <property type="entry name" value="ABC_TRANSPORTER_2"/>
    <property type="match status" value="1"/>
</dbReference>
<evidence type="ECO:0000256" key="2">
    <source>
        <dbReference type="ARBA" id="ARBA00022448"/>
    </source>
</evidence>
<dbReference type="SUPFAM" id="SSF52540">
    <property type="entry name" value="P-loop containing nucleoside triphosphate hydrolases"/>
    <property type="match status" value="1"/>
</dbReference>
<name>A0A7X1XIJ3_9PSED</name>
<evidence type="ECO:0000259" key="5">
    <source>
        <dbReference type="PROSITE" id="PS50893"/>
    </source>
</evidence>
<evidence type="ECO:0000313" key="6">
    <source>
        <dbReference type="EMBL" id="MQT92205.1"/>
    </source>
</evidence>
<evidence type="ECO:0000256" key="4">
    <source>
        <dbReference type="ARBA" id="ARBA00022840"/>
    </source>
</evidence>